<dbReference type="EMBL" id="CBTK010000221">
    <property type="protein sequence ID" value="CDH45861.1"/>
    <property type="molecule type" value="Genomic_DNA"/>
</dbReference>
<comment type="caution">
    <text evidence="2">The sequence shown here is derived from an EMBL/GenBank/DDBJ whole genome shotgun (WGS) entry which is preliminary data.</text>
</comment>
<evidence type="ECO:0000313" key="3">
    <source>
        <dbReference type="Proteomes" id="UP000019184"/>
    </source>
</evidence>
<dbReference type="Pfam" id="PF07077">
    <property type="entry name" value="DUF1345"/>
    <property type="match status" value="1"/>
</dbReference>
<keyword evidence="1" id="KW-0812">Transmembrane</keyword>
<accession>A0A7U7J526</accession>
<organism evidence="2 3">
    <name type="scientific">Candidatus Contendobacter odensis Run_B_J11</name>
    <dbReference type="NCBI Taxonomy" id="1400861"/>
    <lineage>
        <taxon>Bacteria</taxon>
        <taxon>Pseudomonadati</taxon>
        <taxon>Pseudomonadota</taxon>
        <taxon>Gammaproteobacteria</taxon>
        <taxon>Candidatus Competibacteraceae</taxon>
        <taxon>Candidatus Contendibacter</taxon>
    </lineage>
</organism>
<feature type="transmembrane region" description="Helical" evidence="1">
    <location>
        <begin position="119"/>
        <end position="142"/>
    </location>
</feature>
<protein>
    <recommendedName>
        <fullName evidence="4">DUF1345 domain-containing protein</fullName>
    </recommendedName>
</protein>
<evidence type="ECO:0008006" key="4">
    <source>
        <dbReference type="Google" id="ProtNLM"/>
    </source>
</evidence>
<evidence type="ECO:0000313" key="2">
    <source>
        <dbReference type="EMBL" id="CDH45861.1"/>
    </source>
</evidence>
<keyword evidence="1" id="KW-0472">Membrane</keyword>
<reference evidence="2 3" key="1">
    <citation type="journal article" date="2014" name="ISME J.">
        <title>Candidatus Competibacter-lineage genomes retrieved from metagenomes reveal functional metabolic diversity.</title>
        <authorList>
            <person name="McIlroy S.J."/>
            <person name="Albertsen M."/>
            <person name="Andresen E.K."/>
            <person name="Saunders A.M."/>
            <person name="Kristiansen R."/>
            <person name="Stokholm-Bjerregaard M."/>
            <person name="Nielsen K.L."/>
            <person name="Nielsen P.H."/>
        </authorList>
    </citation>
    <scope>NUCLEOTIDE SEQUENCE [LARGE SCALE GENOMIC DNA]</scope>
    <source>
        <strain evidence="2 3">Run_B_J11</strain>
    </source>
</reference>
<keyword evidence="3" id="KW-1185">Reference proteome</keyword>
<keyword evidence="1" id="KW-1133">Transmembrane helix</keyword>
<dbReference type="Proteomes" id="UP000019184">
    <property type="component" value="Unassembled WGS sequence"/>
</dbReference>
<feature type="transmembrane region" description="Helical" evidence="1">
    <location>
        <begin position="24"/>
        <end position="41"/>
    </location>
</feature>
<proteinExistence type="predicted"/>
<dbReference type="InterPro" id="IPR009781">
    <property type="entry name" value="DUF1345"/>
</dbReference>
<feature type="transmembrane region" description="Helical" evidence="1">
    <location>
        <begin position="47"/>
        <end position="67"/>
    </location>
</feature>
<name>A0A7U7J526_9GAMM</name>
<dbReference type="AlphaFoldDB" id="A0A7U7J526"/>
<sequence length="229" mass="25096">MVQHPLHDLHWAARLSTLKRQGSAIVPALVVGITGAFSLHYTLEISILVAWCVYCAIVLSLTGLLALRMDAQATSRRAQWNDPGSFLLFILVIIAGCASLAAVTLAIDTGNTLQGWSRWGHLCVVSLSLVGAWLLIQTAFALHYARVYYRPSPSTNESAYGLVFPGDCKPDYLDFFYYSAVIGMTSQVSDVAVKSPRMRRLTLGHGLLSFWFNLIVLAIAINVLASRLI</sequence>
<feature type="transmembrane region" description="Helical" evidence="1">
    <location>
        <begin position="203"/>
        <end position="225"/>
    </location>
</feature>
<dbReference type="OrthoDB" id="64737at2"/>
<gene>
    <name evidence="2" type="ORF">BN874_2980006</name>
</gene>
<feature type="transmembrane region" description="Helical" evidence="1">
    <location>
        <begin position="87"/>
        <end position="107"/>
    </location>
</feature>
<evidence type="ECO:0000256" key="1">
    <source>
        <dbReference type="SAM" id="Phobius"/>
    </source>
</evidence>